<comment type="subcellular location">
    <subcellularLocation>
        <location evidence="1">Cell membrane</location>
        <topology evidence="1">Multi-pass membrane protein</topology>
    </subcellularLocation>
</comment>
<name>A0A544Z593_9ACTN</name>
<dbReference type="GO" id="GO:0005886">
    <property type="term" value="C:plasma membrane"/>
    <property type="evidence" value="ECO:0007669"/>
    <property type="project" value="UniProtKB-SubCell"/>
</dbReference>
<dbReference type="InterPro" id="IPR020846">
    <property type="entry name" value="MFS_dom"/>
</dbReference>
<evidence type="ECO:0000256" key="6">
    <source>
        <dbReference type="SAM" id="Phobius"/>
    </source>
</evidence>
<evidence type="ECO:0000256" key="5">
    <source>
        <dbReference type="SAM" id="MobiDB-lite"/>
    </source>
</evidence>
<dbReference type="GO" id="GO:0022857">
    <property type="term" value="F:transmembrane transporter activity"/>
    <property type="evidence" value="ECO:0007669"/>
    <property type="project" value="InterPro"/>
</dbReference>
<dbReference type="PROSITE" id="PS50850">
    <property type="entry name" value="MFS"/>
    <property type="match status" value="1"/>
</dbReference>
<feature type="compositionally biased region" description="Low complexity" evidence="5">
    <location>
        <begin position="17"/>
        <end position="34"/>
    </location>
</feature>
<feature type="transmembrane region" description="Helical" evidence="6">
    <location>
        <begin position="44"/>
        <end position="67"/>
    </location>
</feature>
<dbReference type="PANTHER" id="PTHR23537">
    <property type="match status" value="1"/>
</dbReference>
<dbReference type="SUPFAM" id="SSF103473">
    <property type="entry name" value="MFS general substrate transporter"/>
    <property type="match status" value="1"/>
</dbReference>
<feature type="domain" description="Major facilitator superfamily (MFS) profile" evidence="7">
    <location>
        <begin position="46"/>
        <end position="428"/>
    </location>
</feature>
<dbReference type="Pfam" id="PF06779">
    <property type="entry name" value="MFS_4"/>
    <property type="match status" value="1"/>
</dbReference>
<evidence type="ECO:0000256" key="2">
    <source>
        <dbReference type="ARBA" id="ARBA00022692"/>
    </source>
</evidence>
<dbReference type="EMBL" id="VIRM01000001">
    <property type="protein sequence ID" value="TQS24220.1"/>
    <property type="molecule type" value="Genomic_DNA"/>
</dbReference>
<dbReference type="Proteomes" id="UP000316541">
    <property type="component" value="Unassembled WGS sequence"/>
</dbReference>
<feature type="transmembrane region" description="Helical" evidence="6">
    <location>
        <begin position="87"/>
        <end position="104"/>
    </location>
</feature>
<evidence type="ECO:0000259" key="7">
    <source>
        <dbReference type="PROSITE" id="PS50850"/>
    </source>
</evidence>
<comment type="caution">
    <text evidence="8">The sequence shown here is derived from an EMBL/GenBank/DDBJ whole genome shotgun (WGS) entry which is preliminary data.</text>
</comment>
<gene>
    <name evidence="8" type="ORF">FLX08_00470</name>
</gene>
<evidence type="ECO:0000313" key="9">
    <source>
        <dbReference type="Proteomes" id="UP000316541"/>
    </source>
</evidence>
<evidence type="ECO:0000256" key="3">
    <source>
        <dbReference type="ARBA" id="ARBA00022989"/>
    </source>
</evidence>
<feature type="transmembrane region" description="Helical" evidence="6">
    <location>
        <begin position="251"/>
        <end position="272"/>
    </location>
</feature>
<organism evidence="8 9">
    <name type="scientific">Microbispora hainanensis</name>
    <dbReference type="NCBI Taxonomy" id="568844"/>
    <lineage>
        <taxon>Bacteria</taxon>
        <taxon>Bacillati</taxon>
        <taxon>Actinomycetota</taxon>
        <taxon>Actinomycetes</taxon>
        <taxon>Streptosporangiales</taxon>
        <taxon>Streptosporangiaceae</taxon>
        <taxon>Microbispora</taxon>
    </lineage>
</organism>
<feature type="transmembrane region" description="Helical" evidence="6">
    <location>
        <begin position="367"/>
        <end position="390"/>
    </location>
</feature>
<dbReference type="Gene3D" id="1.20.1250.20">
    <property type="entry name" value="MFS general substrate transporter like domains"/>
    <property type="match status" value="2"/>
</dbReference>
<accession>A0A544Z593</accession>
<feature type="transmembrane region" description="Helical" evidence="6">
    <location>
        <begin position="278"/>
        <end position="302"/>
    </location>
</feature>
<proteinExistence type="predicted"/>
<feature type="transmembrane region" description="Helical" evidence="6">
    <location>
        <begin position="314"/>
        <end position="331"/>
    </location>
</feature>
<reference evidence="8 9" key="1">
    <citation type="submission" date="2019-07" db="EMBL/GenBank/DDBJ databases">
        <title>Microbispora hainanensis DSM 45428.</title>
        <authorList>
            <person name="Thawai C."/>
        </authorList>
    </citation>
    <scope>NUCLEOTIDE SEQUENCE [LARGE SCALE GENOMIC DNA]</scope>
    <source>
        <strain evidence="8 9">DSM 45428</strain>
    </source>
</reference>
<feature type="transmembrane region" description="Helical" evidence="6">
    <location>
        <begin position="337"/>
        <end position="360"/>
    </location>
</feature>
<feature type="transmembrane region" description="Helical" evidence="6">
    <location>
        <begin position="402"/>
        <end position="422"/>
    </location>
</feature>
<keyword evidence="2 6" id="KW-0812">Transmembrane</keyword>
<evidence type="ECO:0000313" key="8">
    <source>
        <dbReference type="EMBL" id="TQS24220.1"/>
    </source>
</evidence>
<feature type="transmembrane region" description="Helical" evidence="6">
    <location>
        <begin position="170"/>
        <end position="196"/>
    </location>
</feature>
<keyword evidence="3 6" id="KW-1133">Transmembrane helix</keyword>
<dbReference type="PANTHER" id="PTHR23537:SF1">
    <property type="entry name" value="SUGAR TRANSPORTER"/>
    <property type="match status" value="1"/>
</dbReference>
<feature type="region of interest" description="Disordered" evidence="5">
    <location>
        <begin position="1"/>
        <end position="34"/>
    </location>
</feature>
<protein>
    <submittedName>
        <fullName evidence="8">YbfB/YjiJ family MFS transporter</fullName>
    </submittedName>
</protein>
<evidence type="ECO:0000256" key="1">
    <source>
        <dbReference type="ARBA" id="ARBA00004651"/>
    </source>
</evidence>
<sequence length="429" mass="43018">MPGDSCTRSSGGHGMRPVDSPGVSPGVVAGSPAPAGASPARQALTALGLAAGPVVALGFTRFAYALLLPAMHERLHWSYAQAGGMNTANALGYIIGAGTAAFWARRFGNRAAFLWGLVVSALSLCATAATADFSALLALRFVGGLTTAVAFVVGSALASRVATGADRGRAALPVAIYMAGVGAGVVISGLVVPAALSAGQDAGWRLGWLLMGLASVAALLPAWLGARAVAEPTGPHAAMLTAGQVRRLAPTLVWYVLFGAGYVSYMTFAVALLRTQGLGSWIVSVFFVVLGAASAVATLTVWGHLAGRLRGGRAPALVAALVFLGVLPVLLMTPGSAAALLSAVVFGASFMAGPTAATVIARRMLPAYGWTAGIAVLTVAFSLGQAVGPLVSGLLSDGQGGIARGLWLSAVLLVLAAVAALFQREHSPS</sequence>
<feature type="transmembrane region" description="Helical" evidence="6">
    <location>
        <begin position="111"/>
        <end position="131"/>
    </location>
</feature>
<keyword evidence="4 6" id="KW-0472">Membrane</keyword>
<dbReference type="AlphaFoldDB" id="A0A544Z593"/>
<feature type="compositionally biased region" description="Polar residues" evidence="5">
    <location>
        <begin position="1"/>
        <end position="10"/>
    </location>
</feature>
<feature type="transmembrane region" description="Helical" evidence="6">
    <location>
        <begin position="137"/>
        <end position="158"/>
    </location>
</feature>
<dbReference type="InterPro" id="IPR010645">
    <property type="entry name" value="MFS_4"/>
</dbReference>
<dbReference type="InterPro" id="IPR036259">
    <property type="entry name" value="MFS_trans_sf"/>
</dbReference>
<feature type="transmembrane region" description="Helical" evidence="6">
    <location>
        <begin position="208"/>
        <end position="230"/>
    </location>
</feature>
<evidence type="ECO:0000256" key="4">
    <source>
        <dbReference type="ARBA" id="ARBA00023136"/>
    </source>
</evidence>